<gene>
    <name evidence="2" type="ORF">GCM10007167_12330</name>
</gene>
<protein>
    <recommendedName>
        <fullName evidence="1">Regulator of ribonuclease activity B domain-containing protein</fullName>
    </recommendedName>
</protein>
<evidence type="ECO:0000313" key="3">
    <source>
        <dbReference type="Proteomes" id="UP000636453"/>
    </source>
</evidence>
<feature type="domain" description="Regulator of ribonuclease activity B" evidence="1">
    <location>
        <begin position="2"/>
        <end position="102"/>
    </location>
</feature>
<proteinExistence type="predicted"/>
<sequence length="112" mass="12303">MDENGEVLWRLAAHGDDLSIARDIDFSLDFDNEQAALECGVFLFRNEFKVQLQPPLEDEPGSPWSVQVIAYMVPNHAEITHLEGYLKQVAGHFGGDCTGWGCLQQTGGVPAA</sequence>
<dbReference type="Pfam" id="PF06877">
    <property type="entry name" value="RraB"/>
    <property type="match status" value="1"/>
</dbReference>
<organism evidence="2 3">
    <name type="scientific">Vulcaniibacterium thermophilum</name>
    <dbReference type="NCBI Taxonomy" id="1169913"/>
    <lineage>
        <taxon>Bacteria</taxon>
        <taxon>Pseudomonadati</taxon>
        <taxon>Pseudomonadota</taxon>
        <taxon>Gammaproteobacteria</taxon>
        <taxon>Lysobacterales</taxon>
        <taxon>Lysobacteraceae</taxon>
        <taxon>Vulcaniibacterium</taxon>
    </lineage>
</organism>
<reference evidence="2" key="1">
    <citation type="journal article" date="2014" name="Int. J. Syst. Evol. Microbiol.">
        <title>Complete genome sequence of Corynebacterium casei LMG S-19264T (=DSM 44701T), isolated from a smear-ripened cheese.</title>
        <authorList>
            <consortium name="US DOE Joint Genome Institute (JGI-PGF)"/>
            <person name="Walter F."/>
            <person name="Albersmeier A."/>
            <person name="Kalinowski J."/>
            <person name="Ruckert C."/>
        </authorList>
    </citation>
    <scope>NUCLEOTIDE SEQUENCE</scope>
    <source>
        <strain evidence="2">KCTC 32020</strain>
    </source>
</reference>
<dbReference type="Proteomes" id="UP000636453">
    <property type="component" value="Unassembled WGS sequence"/>
</dbReference>
<evidence type="ECO:0000259" key="1">
    <source>
        <dbReference type="Pfam" id="PF06877"/>
    </source>
</evidence>
<evidence type="ECO:0000313" key="2">
    <source>
        <dbReference type="EMBL" id="GHE31865.1"/>
    </source>
</evidence>
<dbReference type="SUPFAM" id="SSF89946">
    <property type="entry name" value="Hypothetical protein VC0424"/>
    <property type="match status" value="1"/>
</dbReference>
<dbReference type="Gene3D" id="3.30.70.970">
    <property type="entry name" value="RraB-like"/>
    <property type="match status" value="1"/>
</dbReference>
<dbReference type="EMBL" id="BNCF01000005">
    <property type="protein sequence ID" value="GHE31865.1"/>
    <property type="molecule type" value="Genomic_DNA"/>
</dbReference>
<keyword evidence="3" id="KW-1185">Reference proteome</keyword>
<dbReference type="AlphaFoldDB" id="A0A919DAC1"/>
<dbReference type="InterPro" id="IPR009671">
    <property type="entry name" value="RraB_dom"/>
</dbReference>
<comment type="caution">
    <text evidence="2">The sequence shown here is derived from an EMBL/GenBank/DDBJ whole genome shotgun (WGS) entry which is preliminary data.</text>
</comment>
<accession>A0A919DAC1</accession>
<dbReference type="InterPro" id="IPR036701">
    <property type="entry name" value="RraB-like_sf"/>
</dbReference>
<reference evidence="2" key="2">
    <citation type="submission" date="2020-09" db="EMBL/GenBank/DDBJ databases">
        <authorList>
            <person name="Sun Q."/>
            <person name="Kim S."/>
        </authorList>
    </citation>
    <scope>NUCLEOTIDE SEQUENCE</scope>
    <source>
        <strain evidence="2">KCTC 32020</strain>
    </source>
</reference>
<name>A0A919DAC1_9GAMM</name>